<dbReference type="Pfam" id="PF04685">
    <property type="entry name" value="DUF608"/>
    <property type="match status" value="1"/>
</dbReference>
<keyword evidence="1" id="KW-0378">Hydrolase</keyword>
<reference evidence="5 6" key="1">
    <citation type="submission" date="2023-10" db="EMBL/GenBank/DDBJ databases">
        <title>Genomes of two closely related lineages of the louse Polyplax serrata with different host specificities.</title>
        <authorList>
            <person name="Martinu J."/>
            <person name="Tarabai H."/>
            <person name="Stefka J."/>
            <person name="Hypsa V."/>
        </authorList>
    </citation>
    <scope>NUCLEOTIDE SEQUENCE [LARGE SCALE GENOMIC DNA]</scope>
    <source>
        <strain evidence="5">HR10_N</strain>
    </source>
</reference>
<comment type="function">
    <text evidence="1">Non-lysosomal glucosylceramidase that catalyzes the hydrolysis of glucosylceramide (GlcCer) to free glucose and ceramide.</text>
</comment>
<keyword evidence="2" id="KW-0812">Transmembrane</keyword>
<gene>
    <name evidence="5" type="ORF">RUM43_005077</name>
</gene>
<evidence type="ECO:0000256" key="2">
    <source>
        <dbReference type="SAM" id="Phobius"/>
    </source>
</evidence>
<keyword evidence="2" id="KW-1133">Transmembrane helix</keyword>
<dbReference type="Gene3D" id="1.50.10.10">
    <property type="match status" value="1"/>
</dbReference>
<dbReference type="InterPro" id="IPR014551">
    <property type="entry name" value="B_Glucosidase_GBA2-typ"/>
</dbReference>
<dbReference type="SUPFAM" id="SSF48208">
    <property type="entry name" value="Six-hairpin glycosidases"/>
    <property type="match status" value="1"/>
</dbReference>
<dbReference type="GO" id="GO:0005975">
    <property type="term" value="P:carbohydrate metabolic process"/>
    <property type="evidence" value="ECO:0007669"/>
    <property type="project" value="InterPro"/>
</dbReference>
<dbReference type="GO" id="GO:0006680">
    <property type="term" value="P:glucosylceramide catabolic process"/>
    <property type="evidence" value="ECO:0007669"/>
    <property type="project" value="InterPro"/>
</dbReference>
<keyword evidence="1" id="KW-0326">Glycosidase</keyword>
<evidence type="ECO:0000313" key="5">
    <source>
        <dbReference type="EMBL" id="KAK6643567.1"/>
    </source>
</evidence>
<name>A0AAN8SDX7_POLSC</name>
<dbReference type="InterPro" id="IPR024462">
    <property type="entry name" value="GH116_N"/>
</dbReference>
<comment type="catalytic activity">
    <reaction evidence="1">
        <text>a beta-D-glucosyl-(1&lt;-&gt;1')-N-acylsphing-4-enine + H2O = an N-acylsphing-4-enine + D-glucose</text>
        <dbReference type="Rhea" id="RHEA:13269"/>
        <dbReference type="ChEBI" id="CHEBI:4167"/>
        <dbReference type="ChEBI" id="CHEBI:15377"/>
        <dbReference type="ChEBI" id="CHEBI:22801"/>
        <dbReference type="ChEBI" id="CHEBI:52639"/>
        <dbReference type="EC" id="3.2.1.45"/>
    </reaction>
</comment>
<comment type="caution">
    <text evidence="5">The sequence shown here is derived from an EMBL/GenBank/DDBJ whole genome shotgun (WGS) entry which is preliminary data.</text>
</comment>
<evidence type="ECO:0000259" key="3">
    <source>
        <dbReference type="Pfam" id="PF04685"/>
    </source>
</evidence>
<proteinExistence type="inferred from homology"/>
<feature type="domain" description="Glycosyl-hydrolase family 116 catalytic region" evidence="3">
    <location>
        <begin position="441"/>
        <end position="802"/>
    </location>
</feature>
<keyword evidence="1 2" id="KW-0472">Membrane</keyword>
<organism evidence="5 6">
    <name type="scientific">Polyplax serrata</name>
    <name type="common">Common mouse louse</name>
    <dbReference type="NCBI Taxonomy" id="468196"/>
    <lineage>
        <taxon>Eukaryota</taxon>
        <taxon>Metazoa</taxon>
        <taxon>Ecdysozoa</taxon>
        <taxon>Arthropoda</taxon>
        <taxon>Hexapoda</taxon>
        <taxon>Insecta</taxon>
        <taxon>Pterygota</taxon>
        <taxon>Neoptera</taxon>
        <taxon>Paraneoptera</taxon>
        <taxon>Psocodea</taxon>
        <taxon>Troctomorpha</taxon>
        <taxon>Phthiraptera</taxon>
        <taxon>Anoplura</taxon>
        <taxon>Polyplacidae</taxon>
        <taxon>Polyplax</taxon>
    </lineage>
</organism>
<comment type="similarity">
    <text evidence="1">Belongs to the non-lysosomal glucosylceramidase family.</text>
</comment>
<keyword evidence="1" id="KW-0443">Lipid metabolism</keyword>
<dbReference type="InterPro" id="IPR052566">
    <property type="entry name" value="Non-lysos_glucosylceramidase"/>
</dbReference>
<dbReference type="InterPro" id="IPR012341">
    <property type="entry name" value="6hp_glycosidase-like_sf"/>
</dbReference>
<dbReference type="GO" id="GO:0004348">
    <property type="term" value="F:glucosylceramidase activity"/>
    <property type="evidence" value="ECO:0007669"/>
    <property type="project" value="UniProtKB-EC"/>
</dbReference>
<protein>
    <recommendedName>
        <fullName evidence="1">Non-lysosomal glucosylceramidase</fullName>
        <shortName evidence="1">NLGase</shortName>
        <ecNumber evidence="1">3.2.1.45</ecNumber>
    </recommendedName>
</protein>
<dbReference type="AlphaFoldDB" id="A0AAN8SDX7"/>
<dbReference type="EC" id="3.2.1.45" evidence="1"/>
<accession>A0AAN8SDX7</accession>
<evidence type="ECO:0000256" key="1">
    <source>
        <dbReference type="PIRNR" id="PIRNR028944"/>
    </source>
</evidence>
<dbReference type="Pfam" id="PF12215">
    <property type="entry name" value="Glyco_hydr_116N"/>
    <property type="match status" value="1"/>
</dbReference>
<sequence>MANNITRIPKYGFRVKLDHVFPEKWTQNLVPRLNQIWGMITLGIRYFLYSIYIWCHGRKPLMDYLNPLNGKQMYGVPLGGIGSGTIGRGFKGEFCRFQLRPGVYQYKIKYGNQFVLTVKNKSGVTVFQTVLNCGGHPKSCLQSWDWTFQGTNAEYVGLYPRAWTVFDISEQKLKLTCRQVSPVIPHNYKDSCVPGSVFIWDIENLSNESKIISITFTFQNGIGEKGDKDGGCWSQVFKESVTNGSVFGVLINHAISKMRYTFGISAREKDDVRVTCLRNWNPKGSNEEIWEQMGQGRFPPGEIQPSPQTSKGEELASAVCAQTTVEGNSVGKLEFSLVWDMPEINFGENQKRYRKYYTRYFGCDGCAPKLSVYCHENYPRWEEEIHNWQEPILTQPDLPDWYKSALFNETYFLSDGGSVWLELDKEEKRELPPNDPRREYGRFAYLEGHEYRMYNTYDVHFYASFTLAMLWPNLQASVQRDFCDTIRKEDRSRQWHLFNGDIGYRKVKMSMPHDLGDPCEEPFLKINAYPVHDVSEWRDLDLKFVLQSYRDYSITGDLEQINYLWKNICLLMDGALRWDKDGDGLIENQGLPDQTYDTWTMTGPSSYCGTLWLAALESTCQLAIVLRDTDNLNKFSSILIRAKKAFDAKLWNGKYYNFDCSVKRSKTIMSDQLCGLWYLECSGLKNKILPTANVLSSLRTIYENNVMKYKDGEMGAVNGMLPNGKVDFCTLQSEEIWIGVVYALASLMIHKDMVQEGWKTAGGIYDTVYNKIGMGFETPEALSDGRRYRAIGYMRPLSIWSIQLAWEMRNRRSEGN</sequence>
<dbReference type="InterPro" id="IPR006775">
    <property type="entry name" value="GH116_catalytic"/>
</dbReference>
<feature type="domain" description="Glycosyl-hydrolase family 116 N-terminal" evidence="4">
    <location>
        <begin position="75"/>
        <end position="381"/>
    </location>
</feature>
<dbReference type="Proteomes" id="UP001372834">
    <property type="component" value="Unassembled WGS sequence"/>
</dbReference>
<dbReference type="PIRSF" id="PIRSF028944">
    <property type="entry name" value="Beta_gluc_GBA2"/>
    <property type="match status" value="1"/>
</dbReference>
<dbReference type="PANTHER" id="PTHR12654:SF0">
    <property type="entry name" value="NON-LYSOSOMAL GLUCOSYLCERAMIDASE"/>
    <property type="match status" value="1"/>
</dbReference>
<dbReference type="GO" id="GO:0016020">
    <property type="term" value="C:membrane"/>
    <property type="evidence" value="ECO:0007669"/>
    <property type="project" value="InterPro"/>
</dbReference>
<dbReference type="InterPro" id="IPR008928">
    <property type="entry name" value="6-hairpin_glycosidase_sf"/>
</dbReference>
<dbReference type="EMBL" id="JAWJWE010000002">
    <property type="protein sequence ID" value="KAK6643567.1"/>
    <property type="molecule type" value="Genomic_DNA"/>
</dbReference>
<evidence type="ECO:0000259" key="4">
    <source>
        <dbReference type="Pfam" id="PF12215"/>
    </source>
</evidence>
<dbReference type="GO" id="GO:0008422">
    <property type="term" value="F:beta-glucosidase activity"/>
    <property type="evidence" value="ECO:0007669"/>
    <property type="project" value="TreeGrafter"/>
</dbReference>
<evidence type="ECO:0000313" key="6">
    <source>
        <dbReference type="Proteomes" id="UP001372834"/>
    </source>
</evidence>
<feature type="transmembrane region" description="Helical" evidence="2">
    <location>
        <begin position="36"/>
        <end position="55"/>
    </location>
</feature>
<dbReference type="PANTHER" id="PTHR12654">
    <property type="entry name" value="BILE ACID BETA-GLUCOSIDASE-RELATED"/>
    <property type="match status" value="1"/>
</dbReference>